<proteinExistence type="predicted"/>
<evidence type="ECO:0000259" key="7">
    <source>
        <dbReference type="Pfam" id="PF09349"/>
    </source>
</evidence>
<dbReference type="InterPro" id="IPR017595">
    <property type="entry name" value="OHCU_decarboxylase-2"/>
</dbReference>
<dbReference type="InterPro" id="IPR036778">
    <property type="entry name" value="OHCU_decarboxylase_sf"/>
</dbReference>
<gene>
    <name evidence="8" type="ORF">B2J69_19140</name>
</gene>
<comment type="catalytic activity">
    <reaction evidence="1">
        <text>5-hydroxy-2-oxo-4-ureido-2,5-dihydro-1H-imidazole-5-carboxylate + H(+) = (S)-allantoin + CO2</text>
        <dbReference type="Rhea" id="RHEA:26301"/>
        <dbReference type="ChEBI" id="CHEBI:15378"/>
        <dbReference type="ChEBI" id="CHEBI:15678"/>
        <dbReference type="ChEBI" id="CHEBI:16526"/>
        <dbReference type="ChEBI" id="CHEBI:58639"/>
        <dbReference type="EC" id="4.1.1.97"/>
    </reaction>
</comment>
<dbReference type="SUPFAM" id="SSF158694">
    <property type="entry name" value="UraD-Like"/>
    <property type="match status" value="1"/>
</dbReference>
<evidence type="ECO:0000256" key="4">
    <source>
        <dbReference type="ARBA" id="ARBA00022631"/>
    </source>
</evidence>
<evidence type="ECO:0000256" key="5">
    <source>
        <dbReference type="ARBA" id="ARBA00022793"/>
    </source>
</evidence>
<dbReference type="Gene3D" id="1.10.3330.10">
    <property type="entry name" value="Oxo-4-hydroxy-4-carboxy-5-ureidoimidazoline decarboxylase"/>
    <property type="match status" value="1"/>
</dbReference>
<dbReference type="GO" id="GO:0051997">
    <property type="term" value="F:2-oxo-4-hydroxy-4-carboxy-5-ureidoimidazoline decarboxylase activity"/>
    <property type="evidence" value="ECO:0007669"/>
    <property type="project" value="UniProtKB-EC"/>
</dbReference>
<dbReference type="NCBIfam" id="TIGR03180">
    <property type="entry name" value="UraD_2"/>
    <property type="match status" value="1"/>
</dbReference>
<dbReference type="EMBL" id="MWUE01000028">
    <property type="protein sequence ID" value="OQP31168.1"/>
    <property type="molecule type" value="Genomic_DNA"/>
</dbReference>
<comment type="pathway">
    <text evidence="2">Purine metabolism; urate degradation; (S)-allantoin from urate: step 3/3.</text>
</comment>
<dbReference type="PANTHER" id="PTHR43466:SF1">
    <property type="entry name" value="2-OXO-4-HYDROXY-4-CARBOXY-5-UREIDOIMIDAZOLINE DECARBOXYLASE-RELATED"/>
    <property type="match status" value="1"/>
</dbReference>
<dbReference type="RefSeq" id="WP_081141220.1">
    <property type="nucleotide sequence ID" value="NZ_MWUE01000028.1"/>
</dbReference>
<reference evidence="8 9" key="1">
    <citation type="submission" date="2017-02" db="EMBL/GenBank/DDBJ databases">
        <title>Whole genome shotgun sequence of Pantoea agglomerans strain AS1 isolated from a cycad, Zamia floridana in Central Florida, USA.</title>
        <authorList>
            <person name="Lata P."/>
            <person name="Govindarajan S."/>
            <person name="Qi F."/>
            <person name="Li J.-L."/>
            <person name="Maurya S.K."/>
            <person name="Sahoo M.K."/>
        </authorList>
    </citation>
    <scope>NUCLEOTIDE SEQUENCE [LARGE SCALE GENOMIC DNA]</scope>
    <source>
        <strain evidence="8 9">AS1</strain>
    </source>
</reference>
<feature type="domain" description="Oxo-4-hydroxy-4-carboxy-5-ureidoimidazoline decarboxylase" evidence="7">
    <location>
        <begin position="7"/>
        <end position="160"/>
    </location>
</feature>
<sequence length="164" mass="17958">MNLASFNALPTSAAQAAIAHCVAIPRWQQALAAARPFASLAALLAEAERLTQAWSRDDLEQALLAHPRIGERASGAEKEAALSRQEQSAMGDADAALKQAMRAGNQAYEARFGRVFLIRASGRSGEEMLAQLQRRLTHDEPTETREALQQLREITLLRLKESLL</sequence>
<accession>A0A1V9DBM1</accession>
<keyword evidence="4" id="KW-0659">Purine metabolism</keyword>
<dbReference type="Proteomes" id="UP000192769">
    <property type="component" value="Unassembled WGS sequence"/>
</dbReference>
<dbReference type="InterPro" id="IPR018020">
    <property type="entry name" value="OHCU_decarboxylase"/>
</dbReference>
<evidence type="ECO:0000256" key="1">
    <source>
        <dbReference type="ARBA" id="ARBA00001163"/>
    </source>
</evidence>
<dbReference type="PANTHER" id="PTHR43466">
    <property type="entry name" value="2-OXO-4-HYDROXY-4-CARBOXY-5-UREIDOIMIDAZOLINE DECARBOXYLASE-RELATED"/>
    <property type="match status" value="1"/>
</dbReference>
<keyword evidence="6" id="KW-0456">Lyase</keyword>
<dbReference type="GO" id="GO:0019628">
    <property type="term" value="P:urate catabolic process"/>
    <property type="evidence" value="ECO:0007669"/>
    <property type="project" value="TreeGrafter"/>
</dbReference>
<dbReference type="Pfam" id="PF09349">
    <property type="entry name" value="OHCU_decarbox"/>
    <property type="match status" value="1"/>
</dbReference>
<dbReference type="GO" id="GO:0006144">
    <property type="term" value="P:purine nucleobase metabolic process"/>
    <property type="evidence" value="ECO:0007669"/>
    <property type="project" value="UniProtKB-KW"/>
</dbReference>
<evidence type="ECO:0000256" key="6">
    <source>
        <dbReference type="ARBA" id="ARBA00023239"/>
    </source>
</evidence>
<comment type="caution">
    <text evidence="8">The sequence shown here is derived from an EMBL/GenBank/DDBJ whole genome shotgun (WGS) entry which is preliminary data.</text>
</comment>
<dbReference type="AlphaFoldDB" id="A0A1V9DBM1"/>
<keyword evidence="9" id="KW-1185">Reference proteome</keyword>
<protein>
    <recommendedName>
        <fullName evidence="3">2-oxo-4-hydroxy-4-carboxy-5-ureidoimidazoline decarboxylase</fullName>
        <ecNumber evidence="3">4.1.1.97</ecNumber>
    </recommendedName>
</protein>
<evidence type="ECO:0000313" key="9">
    <source>
        <dbReference type="Proteomes" id="UP000192769"/>
    </source>
</evidence>
<dbReference type="EC" id="4.1.1.97" evidence="3"/>
<evidence type="ECO:0000313" key="8">
    <source>
        <dbReference type="EMBL" id="OQP31168.1"/>
    </source>
</evidence>
<evidence type="ECO:0000256" key="2">
    <source>
        <dbReference type="ARBA" id="ARBA00004754"/>
    </source>
</evidence>
<evidence type="ECO:0000256" key="3">
    <source>
        <dbReference type="ARBA" id="ARBA00012257"/>
    </source>
</evidence>
<keyword evidence="5" id="KW-0210">Decarboxylase</keyword>
<name>A0A1V9DBM1_9GAMM</name>
<dbReference type="NCBIfam" id="NF010372">
    <property type="entry name" value="PRK13798.1"/>
    <property type="match status" value="1"/>
</dbReference>
<dbReference type="OrthoDB" id="9800909at2"/>
<organism evidence="8 9">
    <name type="scientific">Pantoea latae</name>
    <dbReference type="NCBI Taxonomy" id="1964541"/>
    <lineage>
        <taxon>Bacteria</taxon>
        <taxon>Pseudomonadati</taxon>
        <taxon>Pseudomonadota</taxon>
        <taxon>Gammaproteobacteria</taxon>
        <taxon>Enterobacterales</taxon>
        <taxon>Erwiniaceae</taxon>
        <taxon>Pantoea</taxon>
    </lineage>
</organism>